<dbReference type="Proteomes" id="UP001162162">
    <property type="component" value="Unassembled WGS sequence"/>
</dbReference>
<dbReference type="PANTHER" id="PTHR16216">
    <property type="entry name" value="DYNEIN ASSEMBLY FACTOR 5, AXONEMAL"/>
    <property type="match status" value="1"/>
</dbReference>
<keyword evidence="3" id="KW-1185">Reference proteome</keyword>
<dbReference type="SUPFAM" id="SSF48371">
    <property type="entry name" value="ARM repeat"/>
    <property type="match status" value="1"/>
</dbReference>
<evidence type="ECO:0000313" key="2">
    <source>
        <dbReference type="EMBL" id="KAJ8939046.1"/>
    </source>
</evidence>
<accession>A0AAV8XJD3</accession>
<gene>
    <name evidence="2" type="ORF">NQ318_007677</name>
</gene>
<protein>
    <recommendedName>
        <fullName evidence="1">Dynein axonemal assembly factor 5 HEAT-repeat domain-containing protein</fullName>
    </recommendedName>
</protein>
<evidence type="ECO:0000313" key="3">
    <source>
        <dbReference type="Proteomes" id="UP001162162"/>
    </source>
</evidence>
<sequence>MERVGVQFQQENEKDLKDEMDYLTAPPKYYPAMINRPNLGSRVLVKRNVSKLIGPISRELTSWQEDVRVRCSQLLCVLVLHAEDGLTQSLQDLLPAMYSAARDDDTRVVDNIVRASELIAHFVKYQSWAKLVIPTIEDGPHYGHLTVLGSLIKGSPNEYIKEHVNEICKLLSENYICCSRKKKYQLELTKCVKVLCEKHDDGTNNSTGYCLFKIIVTLMSLRAPDIDEEETSKVLEDLQSALNLNDVKDKCGQLLGDEACIFLTILSHSEEAFGDNLDIIGDILTKLLNNEADAEIRLKTFYVLSNVFERNISIFKNATNIAPFLEKLITDGIIPSLVWRAGSTAEAIRTMAASCLKYTFMVTPGVEIFSSESFLTEIKSRLVPLLISLIEDASYHSRQISIECLLLLKSNCSRKGVWCTEDLVKIYPGTILCPRKYGPLIEDCPKEFKQNHFKVHHDFIIDTLLTHFDDDDLDVQEMIYGVLKQFAEINPSELSDKIEKHKPLLEQKKVVKTYYKY</sequence>
<dbReference type="GO" id="GO:0036159">
    <property type="term" value="P:inner dynein arm assembly"/>
    <property type="evidence" value="ECO:0007669"/>
    <property type="project" value="TreeGrafter"/>
</dbReference>
<name>A0AAV8XJD3_9CUCU</name>
<dbReference type="EMBL" id="JAPWTK010000511">
    <property type="protein sequence ID" value="KAJ8939046.1"/>
    <property type="molecule type" value="Genomic_DNA"/>
</dbReference>
<dbReference type="InterPro" id="IPR056497">
    <property type="entry name" value="HEAT_DAAF5"/>
</dbReference>
<feature type="domain" description="Dynein axonemal assembly factor 5 HEAT-repeat" evidence="1">
    <location>
        <begin position="29"/>
        <end position="221"/>
    </location>
</feature>
<dbReference type="InterPro" id="IPR011989">
    <property type="entry name" value="ARM-like"/>
</dbReference>
<dbReference type="InterPro" id="IPR052623">
    <property type="entry name" value="DAAF5"/>
</dbReference>
<comment type="caution">
    <text evidence="2">The sequence shown here is derived from an EMBL/GenBank/DDBJ whole genome shotgun (WGS) entry which is preliminary data.</text>
</comment>
<evidence type="ECO:0000259" key="1">
    <source>
        <dbReference type="Pfam" id="PF24573"/>
    </source>
</evidence>
<dbReference type="GO" id="GO:0036158">
    <property type="term" value="P:outer dynein arm assembly"/>
    <property type="evidence" value="ECO:0007669"/>
    <property type="project" value="TreeGrafter"/>
</dbReference>
<dbReference type="AlphaFoldDB" id="A0AAV8XJD3"/>
<dbReference type="GO" id="GO:0003341">
    <property type="term" value="P:cilium movement"/>
    <property type="evidence" value="ECO:0007669"/>
    <property type="project" value="TreeGrafter"/>
</dbReference>
<dbReference type="Gene3D" id="1.25.10.10">
    <property type="entry name" value="Leucine-rich Repeat Variant"/>
    <property type="match status" value="2"/>
</dbReference>
<organism evidence="2 3">
    <name type="scientific">Aromia moschata</name>
    <dbReference type="NCBI Taxonomy" id="1265417"/>
    <lineage>
        <taxon>Eukaryota</taxon>
        <taxon>Metazoa</taxon>
        <taxon>Ecdysozoa</taxon>
        <taxon>Arthropoda</taxon>
        <taxon>Hexapoda</taxon>
        <taxon>Insecta</taxon>
        <taxon>Pterygota</taxon>
        <taxon>Neoptera</taxon>
        <taxon>Endopterygota</taxon>
        <taxon>Coleoptera</taxon>
        <taxon>Polyphaga</taxon>
        <taxon>Cucujiformia</taxon>
        <taxon>Chrysomeloidea</taxon>
        <taxon>Cerambycidae</taxon>
        <taxon>Cerambycinae</taxon>
        <taxon>Callichromatini</taxon>
        <taxon>Aromia</taxon>
    </lineage>
</organism>
<reference evidence="2" key="1">
    <citation type="journal article" date="2023" name="Insect Mol. Biol.">
        <title>Genome sequencing provides insights into the evolution of gene families encoding plant cell wall-degrading enzymes in longhorned beetles.</title>
        <authorList>
            <person name="Shin N.R."/>
            <person name="Okamura Y."/>
            <person name="Kirsch R."/>
            <person name="Pauchet Y."/>
        </authorList>
    </citation>
    <scope>NUCLEOTIDE SEQUENCE</scope>
    <source>
        <strain evidence="2">AMC_N1</strain>
    </source>
</reference>
<dbReference type="Pfam" id="PF24573">
    <property type="entry name" value="HEAT_DAAF5"/>
    <property type="match status" value="1"/>
</dbReference>
<dbReference type="GO" id="GO:0005737">
    <property type="term" value="C:cytoplasm"/>
    <property type="evidence" value="ECO:0007669"/>
    <property type="project" value="TreeGrafter"/>
</dbReference>
<proteinExistence type="predicted"/>
<dbReference type="InterPro" id="IPR016024">
    <property type="entry name" value="ARM-type_fold"/>
</dbReference>
<dbReference type="PANTHER" id="PTHR16216:SF2">
    <property type="entry name" value="DYNEIN AXONEMAL ASSEMBLY FACTOR 5"/>
    <property type="match status" value="1"/>
</dbReference>
<dbReference type="GO" id="GO:0045505">
    <property type="term" value="F:dynein intermediate chain binding"/>
    <property type="evidence" value="ECO:0007669"/>
    <property type="project" value="TreeGrafter"/>
</dbReference>